<sequence length="127" mass="14328">MDFKLKTIKRKNLESNISAPVKKSTNRIVKNSSMKRKANLEGETPPPIAKNTSNSVDTDPINSIDMETTESPEDKITKQLKSLESTIVEQNKVIENLTRQNNQQHKMITSLQAPIHTRPRSSILSCE</sequence>
<evidence type="ECO:0000313" key="3">
    <source>
        <dbReference type="Proteomes" id="UP000826195"/>
    </source>
</evidence>
<protein>
    <submittedName>
        <fullName evidence="2">Uncharacterized protein</fullName>
    </submittedName>
</protein>
<dbReference type="AlphaFoldDB" id="A0AAV7IZV8"/>
<dbReference type="Proteomes" id="UP000826195">
    <property type="component" value="Unassembled WGS sequence"/>
</dbReference>
<accession>A0AAV7IZV8</accession>
<feature type="region of interest" description="Disordered" evidence="1">
    <location>
        <begin position="24"/>
        <end position="74"/>
    </location>
</feature>
<keyword evidence="3" id="KW-1185">Reference proteome</keyword>
<comment type="caution">
    <text evidence="2">The sequence shown here is derived from an EMBL/GenBank/DDBJ whole genome shotgun (WGS) entry which is preliminary data.</text>
</comment>
<evidence type="ECO:0000313" key="2">
    <source>
        <dbReference type="EMBL" id="KAH0561014.1"/>
    </source>
</evidence>
<dbReference type="EMBL" id="JAHXZJ010000374">
    <property type="protein sequence ID" value="KAH0561014.1"/>
    <property type="molecule type" value="Genomic_DNA"/>
</dbReference>
<evidence type="ECO:0000256" key="1">
    <source>
        <dbReference type="SAM" id="MobiDB-lite"/>
    </source>
</evidence>
<name>A0AAV7IZV8_COTGL</name>
<proteinExistence type="predicted"/>
<gene>
    <name evidence="2" type="ORF">KQX54_011091</name>
</gene>
<reference evidence="2 3" key="1">
    <citation type="journal article" date="2021" name="J. Hered.">
        <title>A chromosome-level genome assembly of the parasitoid wasp, Cotesia glomerata (Hymenoptera: Braconidae).</title>
        <authorList>
            <person name="Pinto B.J."/>
            <person name="Weis J.J."/>
            <person name="Gamble T."/>
            <person name="Ode P.J."/>
            <person name="Paul R."/>
            <person name="Zaspel J.M."/>
        </authorList>
    </citation>
    <scope>NUCLEOTIDE SEQUENCE [LARGE SCALE GENOMIC DNA]</scope>
    <source>
        <strain evidence="2">CgM1</strain>
    </source>
</reference>
<feature type="compositionally biased region" description="Polar residues" evidence="1">
    <location>
        <begin position="50"/>
        <end position="61"/>
    </location>
</feature>
<organism evidence="2 3">
    <name type="scientific">Cotesia glomerata</name>
    <name type="common">Lepidopteran parasitic wasp</name>
    <name type="synonym">Apanteles glomeratus</name>
    <dbReference type="NCBI Taxonomy" id="32391"/>
    <lineage>
        <taxon>Eukaryota</taxon>
        <taxon>Metazoa</taxon>
        <taxon>Ecdysozoa</taxon>
        <taxon>Arthropoda</taxon>
        <taxon>Hexapoda</taxon>
        <taxon>Insecta</taxon>
        <taxon>Pterygota</taxon>
        <taxon>Neoptera</taxon>
        <taxon>Endopterygota</taxon>
        <taxon>Hymenoptera</taxon>
        <taxon>Apocrita</taxon>
        <taxon>Ichneumonoidea</taxon>
        <taxon>Braconidae</taxon>
        <taxon>Microgastrinae</taxon>
        <taxon>Cotesia</taxon>
    </lineage>
</organism>